<evidence type="ECO:0000256" key="3">
    <source>
        <dbReference type="ARBA" id="ARBA00023157"/>
    </source>
</evidence>
<protein>
    <recommendedName>
        <fullName evidence="6">EGF-like domain-containing protein</fullName>
    </recommendedName>
</protein>
<keyword evidence="2" id="KW-0677">Repeat</keyword>
<evidence type="ECO:0000256" key="5">
    <source>
        <dbReference type="SAM" id="MobiDB-lite"/>
    </source>
</evidence>
<feature type="domain" description="EGF-like" evidence="6">
    <location>
        <begin position="82"/>
        <end position="121"/>
    </location>
</feature>
<feature type="disulfide bond" evidence="4">
    <location>
        <begin position="111"/>
        <end position="120"/>
    </location>
</feature>
<reference evidence="7" key="1">
    <citation type="submission" date="2023-07" db="EMBL/GenBank/DDBJ databases">
        <authorList>
            <person name="Stuckert A."/>
        </authorList>
    </citation>
    <scope>NUCLEOTIDE SEQUENCE</scope>
</reference>
<dbReference type="CDD" id="cd00054">
    <property type="entry name" value="EGF_CA"/>
    <property type="match status" value="2"/>
</dbReference>
<feature type="region of interest" description="Disordered" evidence="5">
    <location>
        <begin position="202"/>
        <end position="234"/>
    </location>
</feature>
<dbReference type="PROSITE" id="PS00022">
    <property type="entry name" value="EGF_1"/>
    <property type="match status" value="3"/>
</dbReference>
<dbReference type="PROSITE" id="PS50026">
    <property type="entry name" value="EGF_3"/>
    <property type="match status" value="4"/>
</dbReference>
<dbReference type="SUPFAM" id="SSF57184">
    <property type="entry name" value="Growth factor receptor domain"/>
    <property type="match status" value="1"/>
</dbReference>
<dbReference type="Proteomes" id="UP001176940">
    <property type="component" value="Unassembled WGS sequence"/>
</dbReference>
<evidence type="ECO:0000256" key="1">
    <source>
        <dbReference type="ARBA" id="ARBA00022536"/>
    </source>
</evidence>
<dbReference type="PROSITE" id="PS01186">
    <property type="entry name" value="EGF_2"/>
    <property type="match status" value="1"/>
</dbReference>
<proteinExistence type="predicted"/>
<dbReference type="InterPro" id="IPR018097">
    <property type="entry name" value="EGF_Ca-bd_CS"/>
</dbReference>
<dbReference type="Pfam" id="PF07645">
    <property type="entry name" value="EGF_CA"/>
    <property type="match status" value="1"/>
</dbReference>
<keyword evidence="3 4" id="KW-1015">Disulfide bond</keyword>
<dbReference type="PANTHER" id="PTHR24044:SF417">
    <property type="entry name" value="WEARY, ISOFORM B"/>
    <property type="match status" value="1"/>
</dbReference>
<dbReference type="PANTHER" id="PTHR24044">
    <property type="entry name" value="NOTCH LIGAND FAMILY MEMBER"/>
    <property type="match status" value="1"/>
</dbReference>
<evidence type="ECO:0000313" key="7">
    <source>
        <dbReference type="EMBL" id="CAJ0949145.1"/>
    </source>
</evidence>
<dbReference type="SMART" id="SM00179">
    <property type="entry name" value="EGF_CA"/>
    <property type="match status" value="3"/>
</dbReference>
<dbReference type="InterPro" id="IPR001881">
    <property type="entry name" value="EGF-like_Ca-bd_dom"/>
</dbReference>
<accession>A0ABN9LVX2</accession>
<feature type="disulfide bond" evidence="4">
    <location>
        <begin position="455"/>
        <end position="465"/>
    </location>
</feature>
<comment type="caution">
    <text evidence="4">Lacks conserved residue(s) required for the propagation of feature annotation.</text>
</comment>
<dbReference type="PROSITE" id="PS01187">
    <property type="entry name" value="EGF_CA"/>
    <property type="match status" value="2"/>
</dbReference>
<evidence type="ECO:0000256" key="2">
    <source>
        <dbReference type="ARBA" id="ARBA00022737"/>
    </source>
</evidence>
<keyword evidence="8" id="KW-1185">Reference proteome</keyword>
<dbReference type="InterPro" id="IPR050906">
    <property type="entry name" value="Notch_signaling"/>
</dbReference>
<evidence type="ECO:0000256" key="4">
    <source>
        <dbReference type="PROSITE-ProRule" id="PRU00076"/>
    </source>
</evidence>
<evidence type="ECO:0000259" key="6">
    <source>
        <dbReference type="PROSITE" id="PS50026"/>
    </source>
</evidence>
<gene>
    <name evidence="7" type="ORF">RIMI_LOCUS12483503</name>
</gene>
<feature type="disulfide bond" evidence="4">
    <location>
        <begin position="148"/>
        <end position="157"/>
    </location>
</feature>
<comment type="caution">
    <text evidence="7">The sequence shown here is derived from an EMBL/GenBank/DDBJ whole genome shotgun (WGS) entry which is preliminary data.</text>
</comment>
<feature type="domain" description="EGF-like" evidence="6">
    <location>
        <begin position="451"/>
        <end position="483"/>
    </location>
</feature>
<dbReference type="Gene3D" id="2.10.25.10">
    <property type="entry name" value="Laminin"/>
    <property type="match status" value="6"/>
</dbReference>
<feature type="compositionally biased region" description="Polar residues" evidence="5">
    <location>
        <begin position="217"/>
        <end position="234"/>
    </location>
</feature>
<feature type="disulfide bond" evidence="4">
    <location>
        <begin position="473"/>
        <end position="482"/>
    </location>
</feature>
<dbReference type="InterPro" id="IPR013111">
    <property type="entry name" value="EGF_extracell"/>
</dbReference>
<evidence type="ECO:0000313" key="8">
    <source>
        <dbReference type="Proteomes" id="UP001176940"/>
    </source>
</evidence>
<dbReference type="SMART" id="SM00181">
    <property type="entry name" value="EGF"/>
    <property type="match status" value="7"/>
</dbReference>
<organism evidence="7 8">
    <name type="scientific">Ranitomeya imitator</name>
    <name type="common">mimic poison frog</name>
    <dbReference type="NCBI Taxonomy" id="111125"/>
    <lineage>
        <taxon>Eukaryota</taxon>
        <taxon>Metazoa</taxon>
        <taxon>Chordata</taxon>
        <taxon>Craniata</taxon>
        <taxon>Vertebrata</taxon>
        <taxon>Euteleostomi</taxon>
        <taxon>Amphibia</taxon>
        <taxon>Batrachia</taxon>
        <taxon>Anura</taxon>
        <taxon>Neobatrachia</taxon>
        <taxon>Hyloidea</taxon>
        <taxon>Dendrobatidae</taxon>
        <taxon>Dendrobatinae</taxon>
        <taxon>Ranitomeya</taxon>
    </lineage>
</organism>
<name>A0ABN9LVX2_9NEOB</name>
<dbReference type="PROSITE" id="PS00010">
    <property type="entry name" value="ASX_HYDROXYL"/>
    <property type="match status" value="1"/>
</dbReference>
<keyword evidence="1 4" id="KW-0245">EGF-like domain</keyword>
<dbReference type="InterPro" id="IPR009030">
    <property type="entry name" value="Growth_fac_rcpt_cys_sf"/>
</dbReference>
<sequence length="488" mass="52459">MTAHTGEGAARRGRFEGAGERCWREDMNGGFSTKCRGQSLSLALSPARSVWYPVGTRLPHVCHTDVHVGVKRPGNKRTTSVLVKACGCLNGGSCMANVNFPPGKGEFLCVCAPGYEGDSCQSDIDDCQSGPCRAGRCVDRVNSYHCECPAGLKGGGCEEDVDECLSAPCHPGVSCTNNVGSYTCASCPDGYEGDGRICGSPDAPSPMENWKRPKTSIVPTTRSFPSSMTMNDPKRTTLSKILNGRRTTSHLLRNGWVTSHTSRSGYRGTTTNEFPMSRGVTSISRQQTNVQENISKEPVSKKNKINEISNKVSNGDQEQIRLVEDVSTLLNRTEGWGELKRSFSLAPAKATCADSPCFRGVNCDPSTDGGFKCGRCPNGYYGDGLTCKAICRHPCGRNMECSAPNVCKCKPGYSGYNCQTAVCRPDCRNRGKCARPNVCECAPGYAGATCEEAFCDPPCEHEGVCQARNVCSCLFGYVGPRCETICSL</sequence>
<feature type="disulfide bond" evidence="4">
    <location>
        <begin position="127"/>
        <end position="137"/>
    </location>
</feature>
<dbReference type="InterPro" id="IPR000152">
    <property type="entry name" value="EGF-type_Asp/Asn_hydroxyl_site"/>
</dbReference>
<dbReference type="InterPro" id="IPR049883">
    <property type="entry name" value="NOTCH1_EGF-like"/>
</dbReference>
<feature type="domain" description="EGF-like" evidence="6">
    <location>
        <begin position="123"/>
        <end position="158"/>
    </location>
</feature>
<dbReference type="EMBL" id="CAUEEQ010029689">
    <property type="protein sequence ID" value="CAJ0949145.1"/>
    <property type="molecule type" value="Genomic_DNA"/>
</dbReference>
<feature type="domain" description="EGF-like" evidence="6">
    <location>
        <begin position="160"/>
        <end position="199"/>
    </location>
</feature>
<dbReference type="InterPro" id="IPR000742">
    <property type="entry name" value="EGF"/>
</dbReference>
<dbReference type="Pfam" id="PF07974">
    <property type="entry name" value="EGF_2"/>
    <property type="match status" value="1"/>
</dbReference>